<organism evidence="1 2">
    <name type="scientific">Dipteronia sinensis</name>
    <dbReference type="NCBI Taxonomy" id="43782"/>
    <lineage>
        <taxon>Eukaryota</taxon>
        <taxon>Viridiplantae</taxon>
        <taxon>Streptophyta</taxon>
        <taxon>Embryophyta</taxon>
        <taxon>Tracheophyta</taxon>
        <taxon>Spermatophyta</taxon>
        <taxon>Magnoliopsida</taxon>
        <taxon>eudicotyledons</taxon>
        <taxon>Gunneridae</taxon>
        <taxon>Pentapetalae</taxon>
        <taxon>rosids</taxon>
        <taxon>malvids</taxon>
        <taxon>Sapindales</taxon>
        <taxon>Sapindaceae</taxon>
        <taxon>Hippocastanoideae</taxon>
        <taxon>Acereae</taxon>
        <taxon>Dipteronia</taxon>
    </lineage>
</organism>
<dbReference type="Proteomes" id="UP001281410">
    <property type="component" value="Unassembled WGS sequence"/>
</dbReference>
<comment type="caution">
    <text evidence="1">The sequence shown here is derived from an EMBL/GenBank/DDBJ whole genome shotgun (WGS) entry which is preliminary data.</text>
</comment>
<sequence>MVKTSSDEIREEVADFFENHYKNVRWNRPMINGLALKKLSPVERDSLEESYNKAEVWMALPSCDGNKALCPDGFNLKFIKDNWDYIQDDFIRFMDEFYHNGEIVKDLNQTFIALISKCLNPNTMKDFHPISLVGPMFKVIAKVLSIWMRRVMDTVIEETQMAFVGNNHKQLCDCRRNN</sequence>
<protein>
    <recommendedName>
        <fullName evidence="3">Reverse transcriptase domain-containing protein</fullName>
    </recommendedName>
</protein>
<dbReference type="AlphaFoldDB" id="A0AAE0A5L1"/>
<evidence type="ECO:0000313" key="1">
    <source>
        <dbReference type="EMBL" id="KAK3200446.1"/>
    </source>
</evidence>
<dbReference type="PANTHER" id="PTHR46890">
    <property type="entry name" value="NON-LTR RETROLELEMENT REVERSE TRANSCRIPTASE-LIKE PROTEIN-RELATED"/>
    <property type="match status" value="1"/>
</dbReference>
<reference evidence="1" key="1">
    <citation type="journal article" date="2023" name="Plant J.">
        <title>Genome sequences and population genomics provide insights into the demographic history, inbreeding, and mutation load of two 'living fossil' tree species of Dipteronia.</title>
        <authorList>
            <person name="Feng Y."/>
            <person name="Comes H.P."/>
            <person name="Chen J."/>
            <person name="Zhu S."/>
            <person name="Lu R."/>
            <person name="Zhang X."/>
            <person name="Li P."/>
            <person name="Qiu J."/>
            <person name="Olsen K.M."/>
            <person name="Qiu Y."/>
        </authorList>
    </citation>
    <scope>NUCLEOTIDE SEQUENCE</scope>
    <source>
        <strain evidence="1">NBL</strain>
    </source>
</reference>
<gene>
    <name evidence="1" type="ORF">Dsin_023861</name>
</gene>
<keyword evidence="2" id="KW-1185">Reference proteome</keyword>
<dbReference type="InterPro" id="IPR052343">
    <property type="entry name" value="Retrotransposon-Effector_Assoc"/>
</dbReference>
<name>A0AAE0A5L1_9ROSI</name>
<proteinExistence type="predicted"/>
<dbReference type="EMBL" id="JANJYJ010000007">
    <property type="protein sequence ID" value="KAK3200446.1"/>
    <property type="molecule type" value="Genomic_DNA"/>
</dbReference>
<evidence type="ECO:0008006" key="3">
    <source>
        <dbReference type="Google" id="ProtNLM"/>
    </source>
</evidence>
<dbReference type="PANTHER" id="PTHR46890:SF50">
    <property type="entry name" value="RNA-DIRECTED DNA POLYMERASE, EUKARYOTA, REVERSE TRANSCRIPTASE ZINC-BINDING DOMAIN PROTEIN-RELATED"/>
    <property type="match status" value="1"/>
</dbReference>
<accession>A0AAE0A5L1</accession>
<evidence type="ECO:0000313" key="2">
    <source>
        <dbReference type="Proteomes" id="UP001281410"/>
    </source>
</evidence>